<dbReference type="EMBL" id="CP109965">
    <property type="protein sequence ID" value="WAJ69582.1"/>
    <property type="molecule type" value="Genomic_DNA"/>
</dbReference>
<evidence type="ECO:0000313" key="4">
    <source>
        <dbReference type="Proteomes" id="UP001163726"/>
    </source>
</evidence>
<keyword evidence="4" id="KW-1185">Reference proteome</keyword>
<organism evidence="3 4">
    <name type="scientific">Catenovulum adriaticum</name>
    <dbReference type="NCBI Taxonomy" id="2984846"/>
    <lineage>
        <taxon>Bacteria</taxon>
        <taxon>Pseudomonadati</taxon>
        <taxon>Pseudomonadota</taxon>
        <taxon>Gammaproteobacteria</taxon>
        <taxon>Alteromonadales</taxon>
        <taxon>Alteromonadaceae</taxon>
        <taxon>Catenovulum</taxon>
    </lineage>
</organism>
<dbReference type="PANTHER" id="PTHR35335">
    <property type="entry name" value="UPF0716 PROTEIN FXSA"/>
    <property type="match status" value="1"/>
</dbReference>
<sequence>MFFKLFILFVVLPILEISVLLEVGDAIGGWTTLAIVIFTAIVGAQLVRAQGIAALAEIKQKTAMGELPAESITEGIMILVAGILLVTPGFITDGIGLLMTIPLTRKPFAHVLVKQLSQQMKAQHFTYQNHAGFQQHSGSPFNSHQTHSKDDSTVIEGEFERKDDEKKLK</sequence>
<gene>
    <name evidence="3" type="ORF">OLW01_10465</name>
</gene>
<feature type="transmembrane region" description="Helical" evidence="2">
    <location>
        <begin position="76"/>
        <end position="99"/>
    </location>
</feature>
<dbReference type="Proteomes" id="UP001163726">
    <property type="component" value="Chromosome"/>
</dbReference>
<feature type="compositionally biased region" description="Polar residues" evidence="1">
    <location>
        <begin position="136"/>
        <end position="145"/>
    </location>
</feature>
<dbReference type="Pfam" id="PF04186">
    <property type="entry name" value="FxsA"/>
    <property type="match status" value="1"/>
</dbReference>
<evidence type="ECO:0000256" key="2">
    <source>
        <dbReference type="SAM" id="Phobius"/>
    </source>
</evidence>
<keyword evidence="2" id="KW-1133">Transmembrane helix</keyword>
<dbReference type="RefSeq" id="WP_268073855.1">
    <property type="nucleotide sequence ID" value="NZ_CP109965.1"/>
</dbReference>
<accession>A0ABY7ALH0</accession>
<evidence type="ECO:0000256" key="1">
    <source>
        <dbReference type="SAM" id="MobiDB-lite"/>
    </source>
</evidence>
<feature type="region of interest" description="Disordered" evidence="1">
    <location>
        <begin position="136"/>
        <end position="169"/>
    </location>
</feature>
<feature type="compositionally biased region" description="Basic and acidic residues" evidence="1">
    <location>
        <begin position="147"/>
        <end position="169"/>
    </location>
</feature>
<dbReference type="PANTHER" id="PTHR35335:SF1">
    <property type="entry name" value="UPF0716 PROTEIN FXSA"/>
    <property type="match status" value="1"/>
</dbReference>
<name>A0ABY7ALH0_9ALTE</name>
<keyword evidence="2" id="KW-0472">Membrane</keyword>
<feature type="transmembrane region" description="Helical" evidence="2">
    <location>
        <begin position="30"/>
        <end position="55"/>
    </location>
</feature>
<dbReference type="InterPro" id="IPR007313">
    <property type="entry name" value="FxsA"/>
</dbReference>
<proteinExistence type="predicted"/>
<reference evidence="3" key="1">
    <citation type="submission" date="2022-10" db="EMBL/GenBank/DDBJ databases">
        <title>Catenovulum adriacola sp. nov. isolated in the Harbour of Susak.</title>
        <authorList>
            <person name="Schoch T."/>
            <person name="Reich S.J."/>
            <person name="Stoeferle S."/>
            <person name="Flaiz M."/>
            <person name="Kazda M."/>
            <person name="Riedel C.U."/>
            <person name="Duerre P."/>
        </authorList>
    </citation>
    <scope>NUCLEOTIDE SEQUENCE</scope>
    <source>
        <strain evidence="3">TS8</strain>
    </source>
</reference>
<keyword evidence="2" id="KW-0812">Transmembrane</keyword>
<evidence type="ECO:0000313" key="3">
    <source>
        <dbReference type="EMBL" id="WAJ69582.1"/>
    </source>
</evidence>
<dbReference type="NCBIfam" id="NF008528">
    <property type="entry name" value="PRK11463.1-2"/>
    <property type="match status" value="1"/>
</dbReference>
<protein>
    <submittedName>
        <fullName evidence="3">FxsA family protein</fullName>
    </submittedName>
</protein>